<evidence type="ECO:0000259" key="1">
    <source>
        <dbReference type="Pfam" id="PF04986"/>
    </source>
</evidence>
<reference evidence="2 3" key="1">
    <citation type="submission" date="2023-06" db="EMBL/GenBank/DDBJ databases">
        <title>Five Gram-positive bacteria isolated from mangrove sediments in Shenzhen, Guangdong, China.</title>
        <authorList>
            <person name="Yu S."/>
            <person name="Zheng W."/>
            <person name="Huang Y."/>
        </authorList>
    </citation>
    <scope>NUCLEOTIDE SEQUENCE [LARGE SCALE GENOMIC DNA]</scope>
    <source>
        <strain evidence="2 3">SaN35-3</strain>
    </source>
</reference>
<dbReference type="EMBL" id="CP129013">
    <property type="protein sequence ID" value="WLR42431.1"/>
    <property type="molecule type" value="Genomic_DNA"/>
</dbReference>
<feature type="domain" description="Transposase IS801/IS1294" evidence="1">
    <location>
        <begin position="5"/>
        <end position="44"/>
    </location>
</feature>
<keyword evidence="3" id="KW-1185">Reference proteome</keyword>
<dbReference type="Pfam" id="PF04986">
    <property type="entry name" value="Y2_Tnp"/>
    <property type="match status" value="1"/>
</dbReference>
<name>A0ABY9JSR2_9BACI</name>
<evidence type="ECO:0000313" key="2">
    <source>
        <dbReference type="EMBL" id="WLR42431.1"/>
    </source>
</evidence>
<gene>
    <name evidence="2" type="ORF">LC087_17285</name>
</gene>
<organism evidence="2 3">
    <name type="scientific">Bacillus carboniphilus</name>
    <dbReference type="NCBI Taxonomy" id="86663"/>
    <lineage>
        <taxon>Bacteria</taxon>
        <taxon>Bacillati</taxon>
        <taxon>Bacillota</taxon>
        <taxon>Bacilli</taxon>
        <taxon>Bacillales</taxon>
        <taxon>Bacillaceae</taxon>
        <taxon>Bacillus</taxon>
    </lineage>
</organism>
<protein>
    <submittedName>
        <fullName evidence="2">Transposase</fullName>
    </submittedName>
</protein>
<accession>A0ABY9JSR2</accession>
<evidence type="ECO:0000313" key="3">
    <source>
        <dbReference type="Proteomes" id="UP001197974"/>
    </source>
</evidence>
<dbReference type="Proteomes" id="UP001197974">
    <property type="component" value="Chromosome"/>
</dbReference>
<proteinExistence type="predicted"/>
<dbReference type="InterPro" id="IPR007069">
    <property type="entry name" value="Transposase_32"/>
</dbReference>
<sequence>MIRQAEKKKRETISVEEFISRLIRHIPDEQFKTIRHYGMYSRRCKGLSKKSYVNGNRKRNAG</sequence>